<dbReference type="PROSITE" id="PS51257">
    <property type="entry name" value="PROKAR_LIPOPROTEIN"/>
    <property type="match status" value="1"/>
</dbReference>
<reference evidence="1 2" key="1">
    <citation type="journal article" date="2010" name="J. Bacteriol.">
        <title>The complete genome sequence of Croceibacter atlanticus HTCC2559T.</title>
        <authorList>
            <person name="Oh H.M."/>
            <person name="Kang I."/>
            <person name="Ferriera S."/>
            <person name="Giovannoni S.J."/>
            <person name="Cho J.C."/>
        </authorList>
    </citation>
    <scope>NUCLEOTIDE SEQUENCE [LARGE SCALE GENOMIC DNA]</scope>
    <source>
        <strain evidence="2">ATCC BAA-628 / HTCC2559 / KCTC 12090</strain>
    </source>
</reference>
<dbReference type="STRING" id="216432.CA2559_07525"/>
<dbReference type="KEGG" id="cat:CA2559_07525"/>
<gene>
    <name evidence="1" type="ordered locus">CA2559_07525</name>
</gene>
<dbReference type="HOGENOM" id="CLU_085003_1_0_10"/>
<evidence type="ECO:0000313" key="2">
    <source>
        <dbReference type="Proteomes" id="UP000002297"/>
    </source>
</evidence>
<sequence length="277" mass="30791">MKALILLLSATLIMSCGETKKQEDNTTKEDMMPVEPNGGIGDGTPSLDQAFVSSVEKAHKKEAFLNKAVVSFDIDLNFNGKDALDGTISMLTNTSKIKIEHDNGSMLVFDNENVYKSPKDAEMPRARFSMFTWPYFFSLPYKLNDDGVNIEKQDMMPMEGESLEAFKMTFDAGTGDAPDDWYYVYTNDKQQIVAAGYIVTFGGTPEEEAVKNAHAIVYNDYKMVDGIPVATSWEFYNWSKEEGITGEPIGDATITNLTFSEEKEGMFAAPENSTIID</sequence>
<dbReference type="eggNOG" id="ENOG502Z8TQ">
    <property type="taxonomic scope" value="Bacteria"/>
</dbReference>
<organism evidence="1 2">
    <name type="scientific">Croceibacter atlanticus (strain ATCC BAA-628 / JCM 21780 / CIP 108009 / IAM 15332 / KCTC 12090 / HTCC2559)</name>
    <dbReference type="NCBI Taxonomy" id="216432"/>
    <lineage>
        <taxon>Bacteria</taxon>
        <taxon>Pseudomonadati</taxon>
        <taxon>Bacteroidota</taxon>
        <taxon>Flavobacteriia</taxon>
        <taxon>Flavobacteriales</taxon>
        <taxon>Flavobacteriaceae</taxon>
        <taxon>Croceibacter</taxon>
    </lineage>
</organism>
<dbReference type="Proteomes" id="UP000002297">
    <property type="component" value="Chromosome"/>
</dbReference>
<proteinExistence type="predicted"/>
<evidence type="ECO:0000313" key="1">
    <source>
        <dbReference type="EMBL" id="EAP88594.1"/>
    </source>
</evidence>
<keyword evidence="2" id="KW-1185">Reference proteome</keyword>
<dbReference type="RefSeq" id="WP_013187262.1">
    <property type="nucleotide sequence ID" value="NC_014230.1"/>
</dbReference>
<accession>A3U8M7</accession>
<dbReference type="EMBL" id="CP002046">
    <property type="protein sequence ID" value="EAP88594.1"/>
    <property type="molecule type" value="Genomic_DNA"/>
</dbReference>
<keyword evidence="1" id="KW-0346">Stress response</keyword>
<dbReference type="AlphaFoldDB" id="A3U8M7"/>
<name>A3U8M7_CROAH</name>
<dbReference type="GeneID" id="89453277"/>
<protein>
    <submittedName>
        <fullName evidence="1">Heat shock protein 90</fullName>
    </submittedName>
</protein>
<dbReference type="OrthoDB" id="282859at2"/>